<comment type="caution">
    <text evidence="1">The sequence shown here is derived from an EMBL/GenBank/DDBJ whole genome shotgun (WGS) entry which is preliminary data.</text>
</comment>
<protein>
    <submittedName>
        <fullName evidence="1">Uncharacterized protein</fullName>
    </submittedName>
</protein>
<name>E6MZ53_NEIMH</name>
<dbReference type="AlphaFoldDB" id="E6MZ53"/>
<dbReference type="Proteomes" id="UP000032707">
    <property type="component" value="Unassembled WGS sequence"/>
</dbReference>
<dbReference type="EMBL" id="AEQZ01000042">
    <property type="protein sequence ID" value="EFV63074.1"/>
    <property type="molecule type" value="Genomic_DNA"/>
</dbReference>
<accession>E6MZ53</accession>
<sequence>MGRILPVLKDDCLSRRNAACPETSDRSRQAGSDFGVAGIVAGIKAMLSERGMTFRRHRLLRIRTGC</sequence>
<reference evidence="1 2" key="1">
    <citation type="journal article" date="2011" name="J. Bacteriol.">
        <title>Genome sequence of Neisseria meningitidis serogroup B strain H44/76.</title>
        <authorList>
            <person name="Piet J.R."/>
            <person name="Huis In 't Veld R.A."/>
            <person name="van Schaik B.D."/>
            <person name="van Kampen A.H."/>
            <person name="Baas F."/>
            <person name="van de Beek D."/>
            <person name="Pannekoek Y."/>
            <person name="van der Ende A."/>
        </authorList>
    </citation>
    <scope>NUCLEOTIDE SEQUENCE [LARGE SCALE GENOMIC DNA]</scope>
    <source>
        <strain evidence="1 2">H44/76</strain>
    </source>
</reference>
<organism evidence="1 2">
    <name type="scientific">Neisseria meningitidis serogroup B / serotype 15 (strain H44/76)</name>
    <dbReference type="NCBI Taxonomy" id="909420"/>
    <lineage>
        <taxon>Bacteria</taxon>
        <taxon>Pseudomonadati</taxon>
        <taxon>Pseudomonadota</taxon>
        <taxon>Betaproteobacteria</taxon>
        <taxon>Neisseriales</taxon>
        <taxon>Neisseriaceae</taxon>
        <taxon>Neisseria</taxon>
    </lineage>
</organism>
<evidence type="ECO:0000313" key="2">
    <source>
        <dbReference type="Proteomes" id="UP000032707"/>
    </source>
</evidence>
<gene>
    <name evidence="1" type="ORF">NMH_1725</name>
</gene>
<proteinExistence type="predicted"/>
<evidence type="ECO:0000313" key="1">
    <source>
        <dbReference type="EMBL" id="EFV63074.1"/>
    </source>
</evidence>